<evidence type="ECO:0000313" key="1">
    <source>
        <dbReference type="EMBL" id="OKY78849.1"/>
    </source>
</evidence>
<sequence length="59" mass="7192">MSKAKGEEYCRKLCRLELLALLTSKEEQLEKEYENFQDYLYNDSDVELYFANKQRANRY</sequence>
<gene>
    <name evidence="1" type="ORF">BTN85_1352</name>
</gene>
<comment type="caution">
    <text evidence="1">The sequence shown here is derived from an EMBL/GenBank/DDBJ whole genome shotgun (WGS) entry which is preliminary data.</text>
</comment>
<dbReference type="InParanoid" id="A0A1Q6DWV4"/>
<dbReference type="AlphaFoldDB" id="A0A1Q6DWV4"/>
<name>A0A1Q6DWV4_METT1</name>
<proteinExistence type="predicted"/>
<reference evidence="1" key="1">
    <citation type="submission" date="2016-12" db="EMBL/GenBank/DDBJ databases">
        <title>Discovery of methanogenic haloarchaea.</title>
        <authorList>
            <person name="Sorokin D.Y."/>
            <person name="Makarova K.S."/>
            <person name="Abbas B."/>
            <person name="Ferrer M."/>
            <person name="Golyshin P.N."/>
        </authorList>
    </citation>
    <scope>NUCLEOTIDE SEQUENCE [LARGE SCALE GENOMIC DNA]</scope>
    <source>
        <strain evidence="1">HMET1</strain>
    </source>
</reference>
<evidence type="ECO:0000313" key="2">
    <source>
        <dbReference type="Proteomes" id="UP000185744"/>
    </source>
</evidence>
<dbReference type="EMBL" id="MSDW01000001">
    <property type="protein sequence ID" value="OKY78849.1"/>
    <property type="molecule type" value="Genomic_DNA"/>
</dbReference>
<organism evidence="1 2">
    <name type="scientific">Methanohalarchaeum thermophilum</name>
    <dbReference type="NCBI Taxonomy" id="1903181"/>
    <lineage>
        <taxon>Archaea</taxon>
        <taxon>Methanobacteriati</taxon>
        <taxon>Methanobacteriota</taxon>
        <taxon>Methanonatronarchaeia</taxon>
        <taxon>Methanonatronarchaeales</taxon>
        <taxon>Methanonatronarchaeaceae</taxon>
        <taxon>Candidatus Methanohalarchaeum</taxon>
    </lineage>
</organism>
<dbReference type="Proteomes" id="UP000185744">
    <property type="component" value="Unassembled WGS sequence"/>
</dbReference>
<accession>A0A1Q6DWV4</accession>
<protein>
    <submittedName>
        <fullName evidence="1">Uncharacterized protein</fullName>
    </submittedName>
</protein>
<keyword evidence="2" id="KW-1185">Reference proteome</keyword>